<organism evidence="1">
    <name type="scientific">Tolypothrix bouteillei VB521301</name>
    <dbReference type="NCBI Taxonomy" id="1479485"/>
    <lineage>
        <taxon>Bacteria</taxon>
        <taxon>Bacillati</taxon>
        <taxon>Cyanobacteriota</taxon>
        <taxon>Cyanophyceae</taxon>
        <taxon>Nostocales</taxon>
        <taxon>Tolypothrichaceae</taxon>
        <taxon>Tolypothrix</taxon>
    </lineage>
</organism>
<accession>A0A0C1N8Y6</accession>
<sequence length="72" mass="8320">MALGVLGTLLSKLESKSEELVEKQFITQENKLWQLPEQHHSLLMCVSKFTLKIEKMKSVFLLFLACRLVLTK</sequence>
<dbReference type="AlphaFoldDB" id="A0A0C1N8Y6"/>
<comment type="caution">
    <text evidence="1">The sequence shown here is derived from an EMBL/GenBank/DDBJ whole genome shotgun (WGS) entry which is preliminary data.</text>
</comment>
<proteinExistence type="predicted"/>
<evidence type="ECO:0000313" key="1">
    <source>
        <dbReference type="EMBL" id="KIE09061.1"/>
    </source>
</evidence>
<reference evidence="1" key="1">
    <citation type="journal article" date="2015" name="Genome Announc.">
        <title>Draft Genome Sequence of Tolypothrix boutellei Strain VB521301.</title>
        <authorList>
            <person name="Chandrababunaidu M.M."/>
            <person name="Singh D."/>
            <person name="Sen D."/>
            <person name="Bhan S."/>
            <person name="Das S."/>
            <person name="Gupta A."/>
            <person name="Adhikary S.P."/>
            <person name="Tripathy S."/>
        </authorList>
    </citation>
    <scope>NUCLEOTIDE SEQUENCE</scope>
    <source>
        <strain evidence="1">VB521301</strain>
    </source>
</reference>
<protein>
    <submittedName>
        <fullName evidence="1">Uncharacterized protein</fullName>
    </submittedName>
</protein>
<gene>
    <name evidence="1" type="ORF">DA73_0231905</name>
</gene>
<name>A0A0C1N8Y6_9CYAN</name>
<dbReference type="EMBL" id="JHEG02000058">
    <property type="protein sequence ID" value="KIE09061.1"/>
    <property type="molecule type" value="Genomic_DNA"/>
</dbReference>